<accession>A0A316DLN7</accession>
<dbReference type="Proteomes" id="UP000651837">
    <property type="component" value="Unassembled WGS sequence"/>
</dbReference>
<dbReference type="OrthoDB" id="839945at2"/>
<sequence>MKNYNLYKCKVERSRINGNYTVWLPEQENNDFVQMIVDNNSFSHGTFWERLLKVSAIEFGLDISEVYFAPEADVFVSYTSSFQLAKEMEAIFNNLITNFEFLRRMVIISGIQYNYN</sequence>
<evidence type="ECO:0000313" key="4">
    <source>
        <dbReference type="Proteomes" id="UP000651837"/>
    </source>
</evidence>
<evidence type="ECO:0000313" key="1">
    <source>
        <dbReference type="EMBL" id="MBD1263173.1"/>
    </source>
</evidence>
<dbReference type="EMBL" id="JACWLN010000019">
    <property type="protein sequence ID" value="MBD1263173.1"/>
    <property type="molecule type" value="Genomic_DNA"/>
</dbReference>
<organism evidence="2 3">
    <name type="scientific">Maribacter polysiphoniae</name>
    <dbReference type="NCBI Taxonomy" id="429344"/>
    <lineage>
        <taxon>Bacteria</taxon>
        <taxon>Pseudomonadati</taxon>
        <taxon>Bacteroidota</taxon>
        <taxon>Flavobacteriia</taxon>
        <taxon>Flavobacteriales</taxon>
        <taxon>Flavobacteriaceae</taxon>
        <taxon>Maribacter</taxon>
    </lineage>
</organism>
<protein>
    <submittedName>
        <fullName evidence="2">Uncharacterized protein</fullName>
    </submittedName>
</protein>
<comment type="caution">
    <text evidence="2">The sequence shown here is derived from an EMBL/GenBank/DDBJ whole genome shotgun (WGS) entry which is preliminary data.</text>
</comment>
<evidence type="ECO:0000313" key="3">
    <source>
        <dbReference type="Proteomes" id="UP000245667"/>
    </source>
</evidence>
<proteinExistence type="predicted"/>
<keyword evidence="4" id="KW-1185">Reference proteome</keyword>
<dbReference type="RefSeq" id="WP_109654984.1">
    <property type="nucleotide sequence ID" value="NZ_JACWLN010000019.1"/>
</dbReference>
<evidence type="ECO:0000313" key="2">
    <source>
        <dbReference type="EMBL" id="PWK18462.1"/>
    </source>
</evidence>
<dbReference type="EMBL" id="QGGQ01000017">
    <property type="protein sequence ID" value="PWK18462.1"/>
    <property type="molecule type" value="Genomic_DNA"/>
</dbReference>
<gene>
    <name evidence="1" type="ORF">HZY62_21475</name>
    <name evidence="2" type="ORF">LX92_04336</name>
</gene>
<dbReference type="Proteomes" id="UP000245667">
    <property type="component" value="Unassembled WGS sequence"/>
</dbReference>
<reference evidence="1 4" key="2">
    <citation type="submission" date="2020-07" db="EMBL/GenBank/DDBJ databases">
        <title>The draft genome sequence of Maribacter polysiphoniae KCTC 22021.</title>
        <authorList>
            <person name="Mu L."/>
        </authorList>
    </citation>
    <scope>NUCLEOTIDE SEQUENCE [LARGE SCALE GENOMIC DNA]</scope>
    <source>
        <strain evidence="1 4">KCTC 22021</strain>
    </source>
</reference>
<name>A0A316DLN7_9FLAO</name>
<reference evidence="2 3" key="1">
    <citation type="submission" date="2018-05" db="EMBL/GenBank/DDBJ databases">
        <title>Genomic Encyclopedia of Archaeal and Bacterial Type Strains, Phase II (KMG-II): from individual species to whole genera.</title>
        <authorList>
            <person name="Goeker M."/>
        </authorList>
    </citation>
    <scope>NUCLEOTIDE SEQUENCE [LARGE SCALE GENOMIC DNA]</scope>
    <source>
        <strain evidence="2 3">DSM 23514</strain>
    </source>
</reference>
<dbReference type="AlphaFoldDB" id="A0A316DLN7"/>